<reference evidence="2" key="1">
    <citation type="journal article" date="2021" name="Open Biol.">
        <title>Shared evolutionary footprints suggest mitochondrial oxidative damage underlies multiple complex I losses in fungi.</title>
        <authorList>
            <person name="Schikora-Tamarit M.A."/>
            <person name="Marcet-Houben M."/>
            <person name="Nosek J."/>
            <person name="Gabaldon T."/>
        </authorList>
    </citation>
    <scope>NUCLEOTIDE SEQUENCE</scope>
    <source>
        <strain evidence="2">CBS2887</strain>
    </source>
</reference>
<comment type="caution">
    <text evidence="2">The sequence shown here is derived from an EMBL/GenBank/DDBJ whole genome shotgun (WGS) entry which is preliminary data.</text>
</comment>
<dbReference type="EMBL" id="JAEUBG010001462">
    <property type="protein sequence ID" value="KAH3686321.1"/>
    <property type="molecule type" value="Genomic_DNA"/>
</dbReference>
<feature type="chain" id="PRO_5040332192" description="Secreted protein" evidence="1">
    <location>
        <begin position="24"/>
        <end position="103"/>
    </location>
</feature>
<proteinExistence type="predicted"/>
<evidence type="ECO:0008006" key="4">
    <source>
        <dbReference type="Google" id="ProtNLM"/>
    </source>
</evidence>
<evidence type="ECO:0000313" key="3">
    <source>
        <dbReference type="Proteomes" id="UP000774326"/>
    </source>
</evidence>
<organism evidence="2 3">
    <name type="scientific">Wickerhamomyces pijperi</name>
    <name type="common">Yeast</name>
    <name type="synonym">Pichia pijperi</name>
    <dbReference type="NCBI Taxonomy" id="599730"/>
    <lineage>
        <taxon>Eukaryota</taxon>
        <taxon>Fungi</taxon>
        <taxon>Dikarya</taxon>
        <taxon>Ascomycota</taxon>
        <taxon>Saccharomycotina</taxon>
        <taxon>Saccharomycetes</taxon>
        <taxon>Phaffomycetales</taxon>
        <taxon>Wickerhamomycetaceae</taxon>
        <taxon>Wickerhamomyces</taxon>
    </lineage>
</organism>
<reference evidence="2" key="2">
    <citation type="submission" date="2021-01" db="EMBL/GenBank/DDBJ databases">
        <authorList>
            <person name="Schikora-Tamarit M.A."/>
        </authorList>
    </citation>
    <scope>NUCLEOTIDE SEQUENCE</scope>
    <source>
        <strain evidence="2">CBS2887</strain>
    </source>
</reference>
<sequence length="103" mass="10862">MVFLSKLSLSLAATCGLVSWTESTLISSLFPSLFGSLESKMVLDPMSLTPSFSKPPFGPSVRALKDPTCGLTASSSNGKADLSFGGFLKRDSLSRVLNSAVRN</sequence>
<keyword evidence="3" id="KW-1185">Reference proteome</keyword>
<dbReference type="AlphaFoldDB" id="A0A9P8Q9A8"/>
<gene>
    <name evidence="2" type="ORF">WICPIJ_002683</name>
</gene>
<evidence type="ECO:0000313" key="2">
    <source>
        <dbReference type="EMBL" id="KAH3686321.1"/>
    </source>
</evidence>
<dbReference type="Proteomes" id="UP000774326">
    <property type="component" value="Unassembled WGS sequence"/>
</dbReference>
<accession>A0A9P8Q9A8</accession>
<keyword evidence="1" id="KW-0732">Signal</keyword>
<feature type="signal peptide" evidence="1">
    <location>
        <begin position="1"/>
        <end position="23"/>
    </location>
</feature>
<name>A0A9P8Q9A8_WICPI</name>
<protein>
    <recommendedName>
        <fullName evidence="4">Secreted protein</fullName>
    </recommendedName>
</protein>
<evidence type="ECO:0000256" key="1">
    <source>
        <dbReference type="SAM" id="SignalP"/>
    </source>
</evidence>